<feature type="transmembrane region" description="Helical" evidence="2">
    <location>
        <begin position="77"/>
        <end position="94"/>
    </location>
</feature>
<dbReference type="OrthoDB" id="5145586at2"/>
<keyword evidence="2" id="KW-1133">Transmembrane helix</keyword>
<evidence type="ECO:0000313" key="4">
    <source>
        <dbReference type="Proteomes" id="UP000054837"/>
    </source>
</evidence>
<evidence type="ECO:0000256" key="1">
    <source>
        <dbReference type="SAM" id="MobiDB-lite"/>
    </source>
</evidence>
<evidence type="ECO:0000313" key="3">
    <source>
        <dbReference type="EMBL" id="KUG59288.1"/>
    </source>
</evidence>
<sequence length="131" mass="13207">MTIPVQNRPGPFDATGATDAPPPLPTPGTGGVEEVPGRPVRTPLPGLPGPGGFPVPPGFSGCGTSGRADLSASRLRVVRALALLGLLVVVWAVSGGGHFWPVWVMIGWGACLAPDVARILDGRAGRGRGGC</sequence>
<keyword evidence="2" id="KW-0812">Transmembrane</keyword>
<reference evidence="3 4" key="1">
    <citation type="submission" date="2015-12" db="EMBL/GenBank/DDBJ databases">
        <title>Serinicoccus chungangenesis strain CD08_5 genome sequencing and assembly.</title>
        <authorList>
            <person name="Chander A.M."/>
            <person name="Kaur G."/>
            <person name="Nair G.R."/>
            <person name="Dhawan D.K."/>
            <person name="Kochhar R.K."/>
            <person name="Mayilraj S."/>
            <person name="Bhadada S.K."/>
        </authorList>
    </citation>
    <scope>NUCLEOTIDE SEQUENCE [LARGE SCALE GENOMIC DNA]</scope>
    <source>
        <strain evidence="3 4">CD08_5</strain>
    </source>
</reference>
<feature type="region of interest" description="Disordered" evidence="1">
    <location>
        <begin position="1"/>
        <end position="60"/>
    </location>
</feature>
<dbReference type="AlphaFoldDB" id="A0A0W8IHC6"/>
<name>A0A0W8IHC6_9MICO</name>
<dbReference type="EMBL" id="LQBL01000002">
    <property type="protein sequence ID" value="KUG59288.1"/>
    <property type="molecule type" value="Genomic_DNA"/>
</dbReference>
<accession>A0A0W8IHC6</accession>
<feature type="compositionally biased region" description="Pro residues" evidence="1">
    <location>
        <begin position="45"/>
        <end position="57"/>
    </location>
</feature>
<keyword evidence="4" id="KW-1185">Reference proteome</keyword>
<keyword evidence="2" id="KW-0472">Membrane</keyword>
<dbReference type="STRING" id="767452.AVL62_06305"/>
<organism evidence="3 4">
    <name type="scientific">Serinicoccus chungangensis</name>
    <dbReference type="NCBI Taxonomy" id="767452"/>
    <lineage>
        <taxon>Bacteria</taxon>
        <taxon>Bacillati</taxon>
        <taxon>Actinomycetota</taxon>
        <taxon>Actinomycetes</taxon>
        <taxon>Micrococcales</taxon>
        <taxon>Ornithinimicrobiaceae</taxon>
        <taxon>Serinicoccus</taxon>
    </lineage>
</organism>
<gene>
    <name evidence="3" type="ORF">AVL62_06305</name>
</gene>
<dbReference type="Proteomes" id="UP000054837">
    <property type="component" value="Unassembled WGS sequence"/>
</dbReference>
<dbReference type="RefSeq" id="WP_058889764.1">
    <property type="nucleotide sequence ID" value="NZ_LQBL01000002.1"/>
</dbReference>
<protein>
    <recommendedName>
        <fullName evidence="5">2TM domain-containing protein</fullName>
    </recommendedName>
</protein>
<evidence type="ECO:0008006" key="5">
    <source>
        <dbReference type="Google" id="ProtNLM"/>
    </source>
</evidence>
<proteinExistence type="predicted"/>
<comment type="caution">
    <text evidence="3">The sequence shown here is derived from an EMBL/GenBank/DDBJ whole genome shotgun (WGS) entry which is preliminary data.</text>
</comment>
<evidence type="ECO:0000256" key="2">
    <source>
        <dbReference type="SAM" id="Phobius"/>
    </source>
</evidence>